<dbReference type="KEGG" id="psl:Psta_2641"/>
<dbReference type="InterPro" id="IPR010985">
    <property type="entry name" value="Ribbon_hlx_hlx"/>
</dbReference>
<dbReference type="Proteomes" id="UP000001887">
    <property type="component" value="Chromosome"/>
</dbReference>
<dbReference type="GO" id="GO:0006355">
    <property type="term" value="P:regulation of DNA-templated transcription"/>
    <property type="evidence" value="ECO:0007669"/>
    <property type="project" value="InterPro"/>
</dbReference>
<keyword evidence="2" id="KW-1185">Reference proteome</keyword>
<protein>
    <recommendedName>
        <fullName evidence="3">HicB family protein</fullName>
    </recommendedName>
</protein>
<dbReference type="Pfam" id="PF05534">
    <property type="entry name" value="HicB"/>
    <property type="match status" value="1"/>
</dbReference>
<dbReference type="AlphaFoldDB" id="D2R6L0"/>
<dbReference type="OrthoDB" id="268431at2"/>
<evidence type="ECO:0000313" key="2">
    <source>
        <dbReference type="Proteomes" id="UP000001887"/>
    </source>
</evidence>
<accession>D2R6L0</accession>
<evidence type="ECO:0000313" key="1">
    <source>
        <dbReference type="EMBL" id="ADB17310.1"/>
    </source>
</evidence>
<gene>
    <name evidence="1" type="ordered locus">Psta_2641</name>
</gene>
<dbReference type="eggNOG" id="ENOG50339IC">
    <property type="taxonomic scope" value="Bacteria"/>
</dbReference>
<dbReference type="EMBL" id="CP001848">
    <property type="protein sequence ID" value="ADB17310.1"/>
    <property type="molecule type" value="Genomic_DNA"/>
</dbReference>
<reference evidence="1 2" key="1">
    <citation type="journal article" date="2009" name="Stand. Genomic Sci.">
        <title>Complete genome sequence of Pirellula staleyi type strain (ATCC 27377).</title>
        <authorList>
            <person name="Clum A."/>
            <person name="Tindall B.J."/>
            <person name="Sikorski J."/>
            <person name="Ivanova N."/>
            <person name="Mavrommatis K."/>
            <person name="Lucas S."/>
            <person name="Glavina del Rio T."/>
            <person name="Nolan M."/>
            <person name="Chen F."/>
            <person name="Tice H."/>
            <person name="Pitluck S."/>
            <person name="Cheng J.F."/>
            <person name="Chertkov O."/>
            <person name="Brettin T."/>
            <person name="Han C."/>
            <person name="Detter J.C."/>
            <person name="Kuske C."/>
            <person name="Bruce D."/>
            <person name="Goodwin L."/>
            <person name="Ovchinikova G."/>
            <person name="Pati A."/>
            <person name="Mikhailova N."/>
            <person name="Chen A."/>
            <person name="Palaniappan K."/>
            <person name="Land M."/>
            <person name="Hauser L."/>
            <person name="Chang Y.J."/>
            <person name="Jeffries C.D."/>
            <person name="Chain P."/>
            <person name="Rohde M."/>
            <person name="Goker M."/>
            <person name="Bristow J."/>
            <person name="Eisen J.A."/>
            <person name="Markowitz V."/>
            <person name="Hugenholtz P."/>
            <person name="Kyrpides N.C."/>
            <person name="Klenk H.P."/>
            <person name="Lapidus A."/>
        </authorList>
    </citation>
    <scope>NUCLEOTIDE SEQUENCE [LARGE SCALE GENOMIC DNA]</scope>
    <source>
        <strain evidence="2">ATCC 27377 / DSM 6068 / ICPB 4128</strain>
    </source>
</reference>
<proteinExistence type="predicted"/>
<dbReference type="SUPFAM" id="SSF47598">
    <property type="entry name" value="Ribbon-helix-helix"/>
    <property type="match status" value="1"/>
</dbReference>
<name>D2R6L0_PIRSD</name>
<dbReference type="InterPro" id="IPR008651">
    <property type="entry name" value="Uncharacterised_HicB"/>
</dbReference>
<sequence>METTVMSPAPAQEDRKIVAQRIAAEMFQQQPDWVTFFREVLGVDGLVRRLFNDPAELTEFEKSGEYAEIQQMLAKLRERSGAAADGKEPTRVITVRLPKSLHEALKTEAYGRKTSMNQLCISKLLQVIDAEMVPTEDPS</sequence>
<organism evidence="1 2">
    <name type="scientific">Pirellula staleyi (strain ATCC 27377 / DSM 6068 / ICPB 4128)</name>
    <name type="common">Pirella staleyi</name>
    <dbReference type="NCBI Taxonomy" id="530564"/>
    <lineage>
        <taxon>Bacteria</taxon>
        <taxon>Pseudomonadati</taxon>
        <taxon>Planctomycetota</taxon>
        <taxon>Planctomycetia</taxon>
        <taxon>Pirellulales</taxon>
        <taxon>Pirellulaceae</taxon>
        <taxon>Pirellula</taxon>
    </lineage>
</organism>
<evidence type="ECO:0008006" key="3">
    <source>
        <dbReference type="Google" id="ProtNLM"/>
    </source>
</evidence>
<dbReference type="HOGENOM" id="CLU_1843268_0_0_0"/>